<reference evidence="13" key="1">
    <citation type="submission" date="2011-03" db="EMBL/GenBank/DDBJ databases">
        <title>Complete sequence of Sphingobacterium sp. 21.</title>
        <authorList>
            <consortium name="US DOE Joint Genome Institute"/>
            <person name="Lucas S."/>
            <person name="Copeland A."/>
            <person name="Lapidus A."/>
            <person name="Cheng J.-F."/>
            <person name="Goodwin L."/>
            <person name="Pitluck S."/>
            <person name="Davenport K."/>
            <person name="Detter J.C."/>
            <person name="Han C."/>
            <person name="Tapia R."/>
            <person name="Land M."/>
            <person name="Hauser L."/>
            <person name="Kyrpides N."/>
            <person name="Ivanova N."/>
            <person name="Ovchinnikova G."/>
            <person name="Pagani I."/>
            <person name="Siebers A.K."/>
            <person name="Allgaier M."/>
            <person name="Thelen M.P."/>
            <person name="Hugenholtz P."/>
            <person name="Woyke T."/>
        </authorList>
    </citation>
    <scope>NUCLEOTIDE SEQUENCE</scope>
    <source>
        <strain evidence="13">21</strain>
    </source>
</reference>
<evidence type="ECO:0000256" key="3">
    <source>
        <dbReference type="ARBA" id="ARBA00022452"/>
    </source>
</evidence>
<evidence type="ECO:0000256" key="9">
    <source>
        <dbReference type="ARBA" id="ARBA00023237"/>
    </source>
</evidence>
<dbReference type="InterPro" id="IPR011662">
    <property type="entry name" value="Secretin/TonB_short_N"/>
</dbReference>
<dbReference type="InterPro" id="IPR023996">
    <property type="entry name" value="TonB-dep_OMP_SusC/RagA"/>
</dbReference>
<dbReference type="GO" id="GO:0009279">
    <property type="term" value="C:cell outer membrane"/>
    <property type="evidence" value="ECO:0007669"/>
    <property type="project" value="UniProtKB-SubCell"/>
</dbReference>
<dbReference type="InterPro" id="IPR000531">
    <property type="entry name" value="Beta-barrel_TonB"/>
</dbReference>
<evidence type="ECO:0000313" key="13">
    <source>
        <dbReference type="EMBL" id="ADZ77417.1"/>
    </source>
</evidence>
<keyword evidence="7 11" id="KW-0798">TonB box</keyword>
<comment type="subcellular location">
    <subcellularLocation>
        <location evidence="1 10">Cell outer membrane</location>
        <topology evidence="1 10">Multi-pass membrane protein</topology>
    </subcellularLocation>
</comment>
<dbReference type="InterPro" id="IPR012910">
    <property type="entry name" value="Plug_dom"/>
</dbReference>
<feature type="domain" description="Secretin/TonB short N-terminal" evidence="12">
    <location>
        <begin position="99"/>
        <end position="150"/>
    </location>
</feature>
<dbReference type="Gene3D" id="3.55.50.30">
    <property type="match status" value="1"/>
</dbReference>
<dbReference type="Gene3D" id="2.170.130.10">
    <property type="entry name" value="TonB-dependent receptor, plug domain"/>
    <property type="match status" value="1"/>
</dbReference>
<proteinExistence type="inferred from homology"/>
<keyword evidence="4" id="KW-0410">Iron transport</keyword>
<dbReference type="InterPro" id="IPR037066">
    <property type="entry name" value="Plug_dom_sf"/>
</dbReference>
<keyword evidence="3 10" id="KW-1134">Transmembrane beta strand</keyword>
<dbReference type="Pfam" id="PF07715">
    <property type="entry name" value="Plug"/>
    <property type="match status" value="1"/>
</dbReference>
<dbReference type="PROSITE" id="PS52016">
    <property type="entry name" value="TONB_DEPENDENT_REC_3"/>
    <property type="match status" value="1"/>
</dbReference>
<dbReference type="InterPro" id="IPR023997">
    <property type="entry name" value="TonB-dep_OMP_SusC/RagA_CS"/>
</dbReference>
<keyword evidence="2 10" id="KW-0813">Transport</keyword>
<dbReference type="SUPFAM" id="SSF49464">
    <property type="entry name" value="Carboxypeptidase regulatory domain-like"/>
    <property type="match status" value="1"/>
</dbReference>
<evidence type="ECO:0000256" key="6">
    <source>
        <dbReference type="ARBA" id="ARBA00023004"/>
    </source>
</evidence>
<dbReference type="KEGG" id="shg:Sph21_0841"/>
<dbReference type="HOGENOM" id="CLU_004317_1_1_10"/>
<dbReference type="GO" id="GO:0006826">
    <property type="term" value="P:iron ion transport"/>
    <property type="evidence" value="ECO:0007669"/>
    <property type="project" value="UniProtKB-KW"/>
</dbReference>
<dbReference type="Gene3D" id="2.40.170.20">
    <property type="entry name" value="TonB-dependent receptor, beta-barrel domain"/>
    <property type="match status" value="1"/>
</dbReference>
<keyword evidence="8 10" id="KW-0472">Membrane</keyword>
<evidence type="ECO:0000256" key="11">
    <source>
        <dbReference type="RuleBase" id="RU003357"/>
    </source>
</evidence>
<dbReference type="InterPro" id="IPR039426">
    <property type="entry name" value="TonB-dep_rcpt-like"/>
</dbReference>
<dbReference type="eggNOG" id="COG1629">
    <property type="taxonomic scope" value="Bacteria"/>
</dbReference>
<dbReference type="STRING" id="743722.Sph21_0841"/>
<evidence type="ECO:0000256" key="4">
    <source>
        <dbReference type="ARBA" id="ARBA00022496"/>
    </source>
</evidence>
<protein>
    <submittedName>
        <fullName evidence="13">TonB-dependent receptor plug</fullName>
    </submittedName>
</protein>
<dbReference type="Pfam" id="PF07660">
    <property type="entry name" value="STN"/>
    <property type="match status" value="1"/>
</dbReference>
<dbReference type="SUPFAM" id="SSF56935">
    <property type="entry name" value="Porins"/>
    <property type="match status" value="1"/>
</dbReference>
<gene>
    <name evidence="13" type="ordered locus">Sph21_0841</name>
</gene>
<keyword evidence="4" id="KW-0406">Ion transport</keyword>
<evidence type="ECO:0000256" key="2">
    <source>
        <dbReference type="ARBA" id="ARBA00022448"/>
    </source>
</evidence>
<keyword evidence="13" id="KW-0675">Receptor</keyword>
<keyword evidence="9 10" id="KW-0998">Cell outer membrane</keyword>
<dbReference type="InterPro" id="IPR036942">
    <property type="entry name" value="Beta-barrel_TonB_sf"/>
</dbReference>
<keyword evidence="6" id="KW-0408">Iron</keyword>
<sequence>MEVLEHPHSKKGLNRFVKHDFVTLILYKDMNYFSRACTPDGSKTYCPLKVIRIMKLTFFLLVSLSLGAYAKGNAQSVSLSVKDAKLEQVLTEIGKQTQYRILYNDELLQTAKSVSLNVKDASINKALESALKSQNLTYRIIAGTITIAAKEQQMVPVKGTVRDSTGVLAGVSVALVGATGKGTVTDANGQFSMNVPEDASLIFRFMGYQDQEVLVNGRTHIEVVLKAAQSFLDEVMVVGYGTQKRATVTGAINQVGAEVFENRPIVNVAQALQGAIPNLNITFSDGRPDRGGNFNVRGFTSINGGGPLILIDGAPGEIDLINPQDIEKVTVLKDASSAAIYGARASFGVVLVTTKSGKKGSARINYSNNFGFNQTMGLPTTVDALTAATIQNDAYKGYSGNDNADMLLVIDYLKQRQADPSLPELGTSPSGNFIRGSNTNWYDAFYNQNQFFSKHMLNISGASDKVNYYLSGGYTDQDGTFKTATDNYKRYNVRAKVEAELKPWLKVYNNAEFSEGNYDTPNKFVNTGGNNVYRFLSLFANPYEAIKTADGNWTQAGALTFGQLADGGRTLQKNRMLRNTTGARLSFLKDALHVTADFTASYRQLAEDIQSLQVRYESRPGVMATYPNPNYYSSSSREIFHSVANLYADYAKSFAKHHFNVLVGASQELDKDHSFYARKEGNISSSLNSLNLASGEATVGDNKQVWGLRSLFGRLSYNFDERYLLEFNGRYDGTSRFPKNDRFGFFPSISGGWVVSEEPFFSALKNTIDNFKIRASYGSLGNQQVSAYPYIATMSLSQAPFILDGSRPLNTRAPGLVSPTLTWETATTFDVGFDLSLLKNRLQLGFDWYERNTRNMLTKSKTLPAVLGAVEPQTNAADLATKGWEISARWESAFDLGDKPLRYNIGLVLSDNQSKITRYDNPSGLFSDYYVGERIGEIWGYTNHGFFKTDDEYLQAADQSKVSTIEYQLDGHPLAGDIRFADLDGNGVIDFGEQTIYNPGDMRVIGNTSPRYAYGINLGFNWGDFDLSAFFQGIGKRDFWPGSESGVFWGTFNRWNQPIYEHLIGNYWTPENPDAYFPRLRAYQALAANRSLGTAQTAYLQDASYLRLKNLTIGYNLPATWITKLGLTKIRLFVSGQNLVTWTKLSEAFDPESIGDEPDNTTKSGNGFVYPMQRTYVAGLDISF</sequence>
<evidence type="ECO:0000259" key="12">
    <source>
        <dbReference type="SMART" id="SM00965"/>
    </source>
</evidence>
<dbReference type="Pfam" id="PF13715">
    <property type="entry name" value="CarbopepD_reg_2"/>
    <property type="match status" value="1"/>
</dbReference>
<organism evidence="13">
    <name type="scientific">Sphingobacterium sp. (strain 21)</name>
    <dbReference type="NCBI Taxonomy" id="743722"/>
    <lineage>
        <taxon>Bacteria</taxon>
        <taxon>Pseudomonadati</taxon>
        <taxon>Bacteroidota</taxon>
        <taxon>Sphingobacteriia</taxon>
        <taxon>Sphingobacteriales</taxon>
        <taxon>Sphingobacteriaceae</taxon>
        <taxon>Sphingobacterium</taxon>
    </lineage>
</organism>
<evidence type="ECO:0000256" key="8">
    <source>
        <dbReference type="ARBA" id="ARBA00023136"/>
    </source>
</evidence>
<accession>F4CBG9</accession>
<dbReference type="EMBL" id="CP002584">
    <property type="protein sequence ID" value="ADZ77417.1"/>
    <property type="molecule type" value="Genomic_DNA"/>
</dbReference>
<dbReference type="NCBIfam" id="TIGR04056">
    <property type="entry name" value="OMP_RagA_SusC"/>
    <property type="match status" value="1"/>
</dbReference>
<comment type="similarity">
    <text evidence="10 11">Belongs to the TonB-dependent receptor family.</text>
</comment>
<dbReference type="InterPro" id="IPR008969">
    <property type="entry name" value="CarboxyPept-like_regulatory"/>
</dbReference>
<dbReference type="OrthoDB" id="604358at2"/>
<keyword evidence="5 10" id="KW-0812">Transmembrane</keyword>
<name>F4CBG9_SPHS2</name>
<dbReference type="Gene3D" id="2.60.40.1120">
    <property type="entry name" value="Carboxypeptidase-like, regulatory domain"/>
    <property type="match status" value="1"/>
</dbReference>
<evidence type="ECO:0000256" key="7">
    <source>
        <dbReference type="ARBA" id="ARBA00023077"/>
    </source>
</evidence>
<dbReference type="Pfam" id="PF00593">
    <property type="entry name" value="TonB_dep_Rec_b-barrel"/>
    <property type="match status" value="1"/>
</dbReference>
<evidence type="ECO:0000256" key="10">
    <source>
        <dbReference type="PROSITE-ProRule" id="PRU01360"/>
    </source>
</evidence>
<dbReference type="SMART" id="SM00965">
    <property type="entry name" value="STN"/>
    <property type="match status" value="1"/>
</dbReference>
<evidence type="ECO:0000256" key="5">
    <source>
        <dbReference type="ARBA" id="ARBA00022692"/>
    </source>
</evidence>
<evidence type="ECO:0000256" key="1">
    <source>
        <dbReference type="ARBA" id="ARBA00004571"/>
    </source>
</evidence>
<dbReference type="NCBIfam" id="TIGR04057">
    <property type="entry name" value="SusC_RagA_signa"/>
    <property type="match status" value="1"/>
</dbReference>
<dbReference type="AlphaFoldDB" id="F4CBG9"/>
<dbReference type="PATRIC" id="fig|743722.3.peg.901"/>